<organism evidence="2 3">
    <name type="scientific">Rhodosalinus halophilus</name>
    <dbReference type="NCBI Taxonomy" id="2259333"/>
    <lineage>
        <taxon>Bacteria</taxon>
        <taxon>Pseudomonadati</taxon>
        <taxon>Pseudomonadota</taxon>
        <taxon>Alphaproteobacteria</taxon>
        <taxon>Rhodobacterales</taxon>
        <taxon>Paracoccaceae</taxon>
        <taxon>Rhodosalinus</taxon>
    </lineage>
</organism>
<evidence type="ECO:0000313" key="2">
    <source>
        <dbReference type="EMBL" id="RBI85126.1"/>
    </source>
</evidence>
<feature type="region of interest" description="Disordered" evidence="1">
    <location>
        <begin position="18"/>
        <end position="41"/>
    </location>
</feature>
<keyword evidence="3" id="KW-1185">Reference proteome</keyword>
<accession>A0A365U8H8</accession>
<comment type="caution">
    <text evidence="2">The sequence shown here is derived from an EMBL/GenBank/DDBJ whole genome shotgun (WGS) entry which is preliminary data.</text>
</comment>
<gene>
    <name evidence="2" type="ORF">DRV85_10765</name>
</gene>
<reference evidence="2 3" key="1">
    <citation type="submission" date="2018-07" db="EMBL/GenBank/DDBJ databases">
        <title>Rhodosalinus sp. strain E84T genomic sequence and assembly.</title>
        <authorList>
            <person name="Liu Z.-W."/>
            <person name="Lu D.-C."/>
        </authorList>
    </citation>
    <scope>NUCLEOTIDE SEQUENCE [LARGE SCALE GENOMIC DNA]</scope>
    <source>
        <strain evidence="2 3">E84</strain>
    </source>
</reference>
<dbReference type="Proteomes" id="UP000253370">
    <property type="component" value="Unassembled WGS sequence"/>
</dbReference>
<dbReference type="AlphaFoldDB" id="A0A365U8H8"/>
<evidence type="ECO:0000256" key="1">
    <source>
        <dbReference type="SAM" id="MobiDB-lite"/>
    </source>
</evidence>
<dbReference type="OrthoDB" id="7871100at2"/>
<dbReference type="EMBL" id="QNTQ01000008">
    <property type="protein sequence ID" value="RBI85126.1"/>
    <property type="molecule type" value="Genomic_DNA"/>
</dbReference>
<protein>
    <submittedName>
        <fullName evidence="2">Uncharacterized protein</fullName>
    </submittedName>
</protein>
<evidence type="ECO:0000313" key="3">
    <source>
        <dbReference type="Proteomes" id="UP000253370"/>
    </source>
</evidence>
<proteinExistence type="predicted"/>
<dbReference type="RefSeq" id="WP_113289454.1">
    <property type="nucleotide sequence ID" value="NZ_QNTQ01000008.1"/>
</dbReference>
<sequence>MSEIEQFEQRIAAAMERIGHAVDRLSEQATAPPPEPEADPEELAALRTQLEEERVANAQLEARVQAIRERQETRVAALQAQAEDQSAALARLDAELQRLRRVNQQLRENNVALRRANEQGVGEPELIDASMQAELEALRAARDAEAAEVGAILAVLGPLAEQALAEPPAASDETTEQEAG</sequence>
<name>A0A365U8H8_9RHOB</name>